<dbReference type="GO" id="GO:0004585">
    <property type="term" value="F:ornithine carbamoyltransferase activity"/>
    <property type="evidence" value="ECO:0007669"/>
    <property type="project" value="TreeGrafter"/>
</dbReference>
<dbReference type="PANTHER" id="PTHR45753">
    <property type="entry name" value="ORNITHINE CARBAMOYLTRANSFERASE, MITOCHONDRIAL"/>
    <property type="match status" value="1"/>
</dbReference>
<dbReference type="InterPro" id="IPR002292">
    <property type="entry name" value="Orn/put_carbamltrans"/>
</dbReference>
<dbReference type="AlphaFoldDB" id="A0A382PZA5"/>
<dbReference type="PRINTS" id="PR00102">
    <property type="entry name" value="OTCASE"/>
</dbReference>
<evidence type="ECO:0000313" key="3">
    <source>
        <dbReference type="EMBL" id="SVC78015.1"/>
    </source>
</evidence>
<name>A0A382PZA5_9ZZZZ</name>
<evidence type="ECO:0000256" key="1">
    <source>
        <dbReference type="ARBA" id="ARBA00022679"/>
    </source>
</evidence>
<dbReference type="PRINTS" id="PR00100">
    <property type="entry name" value="AOTCASE"/>
</dbReference>
<dbReference type="InterPro" id="IPR036901">
    <property type="entry name" value="Asp/Orn_carbamoylTrfase_sf"/>
</dbReference>
<feature type="domain" description="Aspartate/ornithine carbamoyltransferase carbamoyl-P binding" evidence="2">
    <location>
        <begin position="5"/>
        <end position="141"/>
    </location>
</feature>
<dbReference type="PANTHER" id="PTHR45753:SF3">
    <property type="entry name" value="ORNITHINE TRANSCARBAMYLASE, MITOCHONDRIAL"/>
    <property type="match status" value="1"/>
</dbReference>
<proteinExistence type="predicted"/>
<protein>
    <recommendedName>
        <fullName evidence="2">Aspartate/ornithine carbamoyltransferase carbamoyl-P binding domain-containing protein</fullName>
    </recommendedName>
</protein>
<feature type="non-terminal residue" evidence="3">
    <location>
        <position position="157"/>
    </location>
</feature>
<organism evidence="3">
    <name type="scientific">marine metagenome</name>
    <dbReference type="NCBI Taxonomy" id="408172"/>
    <lineage>
        <taxon>unclassified sequences</taxon>
        <taxon>metagenomes</taxon>
        <taxon>ecological metagenomes</taxon>
    </lineage>
</organism>
<dbReference type="EMBL" id="UINC01110480">
    <property type="protein sequence ID" value="SVC78015.1"/>
    <property type="molecule type" value="Genomic_DNA"/>
</dbReference>
<sequence length="157" mass="17497">MYNNKDFLSIADLSIQQVNDFVDMGCSTKINSSQNILTKKNLVLLFEKPSLRTRISFEIGIRQLGGECIYLNKDDIGINSRESASDIAKVIDRWADGIIARVFQHSTLITLAENTTIPVINALSNKEHPCQAIADLMTIKEQKRELNGVKVVFIGDG</sequence>
<dbReference type="Pfam" id="PF02729">
    <property type="entry name" value="OTCace_N"/>
    <property type="match status" value="1"/>
</dbReference>
<dbReference type="Gene3D" id="3.40.50.1370">
    <property type="entry name" value="Aspartate/ornithine carbamoyltransferase"/>
    <property type="match status" value="2"/>
</dbReference>
<dbReference type="InterPro" id="IPR006132">
    <property type="entry name" value="Asp/Orn_carbamoyltranf_P-bd"/>
</dbReference>
<accession>A0A382PZA5</accession>
<dbReference type="GO" id="GO:0042450">
    <property type="term" value="P:L-arginine biosynthetic process via ornithine"/>
    <property type="evidence" value="ECO:0007669"/>
    <property type="project" value="TreeGrafter"/>
</dbReference>
<gene>
    <name evidence="3" type="ORF">METZ01_LOCUS330869</name>
</gene>
<dbReference type="GO" id="GO:0016597">
    <property type="term" value="F:amino acid binding"/>
    <property type="evidence" value="ECO:0007669"/>
    <property type="project" value="InterPro"/>
</dbReference>
<reference evidence="3" key="1">
    <citation type="submission" date="2018-05" db="EMBL/GenBank/DDBJ databases">
        <authorList>
            <person name="Lanie J.A."/>
            <person name="Ng W.-L."/>
            <person name="Kazmierczak K.M."/>
            <person name="Andrzejewski T.M."/>
            <person name="Davidsen T.M."/>
            <person name="Wayne K.J."/>
            <person name="Tettelin H."/>
            <person name="Glass J.I."/>
            <person name="Rusch D."/>
            <person name="Podicherti R."/>
            <person name="Tsui H.-C.T."/>
            <person name="Winkler M.E."/>
        </authorList>
    </citation>
    <scope>NUCLEOTIDE SEQUENCE</scope>
</reference>
<evidence type="ECO:0000259" key="2">
    <source>
        <dbReference type="Pfam" id="PF02729"/>
    </source>
</evidence>
<dbReference type="InterPro" id="IPR006130">
    <property type="entry name" value="Asp/Orn_carbamoylTrfase"/>
</dbReference>
<keyword evidence="1" id="KW-0808">Transferase</keyword>
<dbReference type="SUPFAM" id="SSF53671">
    <property type="entry name" value="Aspartate/ornithine carbamoyltransferase"/>
    <property type="match status" value="1"/>
</dbReference>
<dbReference type="GO" id="GO:0019240">
    <property type="term" value="P:citrulline biosynthetic process"/>
    <property type="evidence" value="ECO:0007669"/>
    <property type="project" value="TreeGrafter"/>
</dbReference>